<dbReference type="Proteomes" id="UP000240382">
    <property type="component" value="Unassembled WGS sequence"/>
</dbReference>
<dbReference type="EMBL" id="PYQT01000013">
    <property type="protein sequence ID" value="PSY41477.1"/>
    <property type="molecule type" value="Genomic_DNA"/>
</dbReference>
<evidence type="ECO:0000313" key="1">
    <source>
        <dbReference type="EMBL" id="PSY41477.1"/>
    </source>
</evidence>
<evidence type="ECO:0000313" key="2">
    <source>
        <dbReference type="Proteomes" id="UP000240382"/>
    </source>
</evidence>
<organism evidence="1 2">
    <name type="scientific">Escherichia albertii</name>
    <dbReference type="NCBI Taxonomy" id="208962"/>
    <lineage>
        <taxon>Bacteria</taxon>
        <taxon>Pseudomonadati</taxon>
        <taxon>Pseudomonadota</taxon>
        <taxon>Gammaproteobacteria</taxon>
        <taxon>Enterobacterales</taxon>
        <taxon>Enterobacteriaceae</taxon>
        <taxon>Escherichia</taxon>
    </lineage>
</organism>
<comment type="caution">
    <text evidence="1">The sequence shown here is derived from an EMBL/GenBank/DDBJ whole genome shotgun (WGS) entry which is preliminary data.</text>
</comment>
<accession>A0ABX5HHZ1</accession>
<proteinExistence type="predicted"/>
<gene>
    <name evidence="1" type="ORF">C7B09_12975</name>
</gene>
<reference evidence="1 2" key="1">
    <citation type="submission" date="2018-03" db="EMBL/GenBank/DDBJ databases">
        <title>Whole Genome Sequencing of Escherichia coli isolates from wildlife.</title>
        <authorList>
            <person name="Whitehouse C.A."/>
            <person name="Lacher D.W."/>
            <person name="Mammel M.K."/>
            <person name="Barnaba T."/>
            <person name="Lorch J.M."/>
        </authorList>
    </citation>
    <scope>NUCLEOTIDE SEQUENCE [LARGE SCALE GENOMIC DNA]</scope>
    <source>
        <strain evidence="1 2">20507-2</strain>
    </source>
</reference>
<keyword evidence="2" id="KW-1185">Reference proteome</keyword>
<sequence>MFLYSRLKKQQRQEGFVNTYPWPKKPGIFYICVPLKRANDQVVAAFFEPTRGRENGIRENVAQGLALINNREAARG</sequence>
<name>A0ABX5HHZ1_ESCAL</name>
<protein>
    <submittedName>
        <fullName evidence="1">Uncharacterized protein</fullName>
    </submittedName>
</protein>